<accession>A0ABR5J9V1</accession>
<sequence>GAAMLCGHDKIAVRFFDGDEADAFVLAVESNIAHGLPLSLADRKRAAGRIIDSHPQWSDRIVASVTGIAPGTVAEIRRRRTGGLTAVSSRIGQD</sequence>
<reference evidence="1 2" key="1">
    <citation type="submission" date="2015-07" db="EMBL/GenBank/DDBJ databases">
        <authorList>
            <person name="Ju K.-S."/>
            <person name="Doroghazi J.R."/>
            <person name="Metcalf W.W."/>
        </authorList>
    </citation>
    <scope>NUCLEOTIDE SEQUENCE [LARGE SCALE GENOMIC DNA]</scope>
    <source>
        <strain evidence="1 2">NRRL B-3589</strain>
    </source>
</reference>
<feature type="non-terminal residue" evidence="1">
    <location>
        <position position="94"/>
    </location>
</feature>
<protein>
    <submittedName>
        <fullName evidence="1">Streptomycin biosynthesis protein</fullName>
    </submittedName>
</protein>
<feature type="non-terminal residue" evidence="1">
    <location>
        <position position="1"/>
    </location>
</feature>
<organism evidence="1 2">
    <name type="scientific">Streptomyces varsoviensis</name>
    <dbReference type="NCBI Taxonomy" id="67373"/>
    <lineage>
        <taxon>Bacteria</taxon>
        <taxon>Bacillati</taxon>
        <taxon>Actinomycetota</taxon>
        <taxon>Actinomycetes</taxon>
        <taxon>Kitasatosporales</taxon>
        <taxon>Streptomycetaceae</taxon>
        <taxon>Streptomyces</taxon>
    </lineage>
</organism>
<gene>
    <name evidence="1" type="ORF">ADK38_09895</name>
</gene>
<comment type="caution">
    <text evidence="1">The sequence shown here is derived from an EMBL/GenBank/DDBJ whole genome shotgun (WGS) entry which is preliminary data.</text>
</comment>
<dbReference type="Proteomes" id="UP000037020">
    <property type="component" value="Unassembled WGS sequence"/>
</dbReference>
<dbReference type="EMBL" id="LGUT01000836">
    <property type="protein sequence ID" value="KOG90227.1"/>
    <property type="molecule type" value="Genomic_DNA"/>
</dbReference>
<evidence type="ECO:0000313" key="1">
    <source>
        <dbReference type="EMBL" id="KOG90227.1"/>
    </source>
</evidence>
<keyword evidence="2" id="KW-1185">Reference proteome</keyword>
<evidence type="ECO:0000313" key="2">
    <source>
        <dbReference type="Proteomes" id="UP000037020"/>
    </source>
</evidence>
<name>A0ABR5J9V1_9ACTN</name>
<proteinExistence type="predicted"/>